<proteinExistence type="predicted"/>
<name>A0A843UQ04_COLES</name>
<evidence type="ECO:0000313" key="2">
    <source>
        <dbReference type="EMBL" id="MQL83850.1"/>
    </source>
</evidence>
<dbReference type="PANTHER" id="PTHR46993">
    <property type="entry name" value="MYB TRANSCRIPTION FACTOR"/>
    <property type="match status" value="1"/>
</dbReference>
<feature type="region of interest" description="Disordered" evidence="1">
    <location>
        <begin position="408"/>
        <end position="427"/>
    </location>
</feature>
<feature type="region of interest" description="Disordered" evidence="1">
    <location>
        <begin position="376"/>
        <end position="402"/>
    </location>
</feature>
<dbReference type="EMBL" id="NMUH01000722">
    <property type="protein sequence ID" value="MQL83850.1"/>
    <property type="molecule type" value="Genomic_DNA"/>
</dbReference>
<protein>
    <submittedName>
        <fullName evidence="2">Uncharacterized protein</fullName>
    </submittedName>
</protein>
<accession>A0A843UQ04</accession>
<gene>
    <name evidence="2" type="ORF">Taro_016352</name>
</gene>
<evidence type="ECO:0000256" key="1">
    <source>
        <dbReference type="SAM" id="MobiDB-lite"/>
    </source>
</evidence>
<dbReference type="PANTHER" id="PTHR46993:SF6">
    <property type="entry name" value="MYB TRANSCRIPTION FACTOR"/>
    <property type="match status" value="1"/>
</dbReference>
<comment type="caution">
    <text evidence="2">The sequence shown here is derived from an EMBL/GenBank/DDBJ whole genome shotgun (WGS) entry which is preliminary data.</text>
</comment>
<organism evidence="2 3">
    <name type="scientific">Colocasia esculenta</name>
    <name type="common">Wild taro</name>
    <name type="synonym">Arum esculentum</name>
    <dbReference type="NCBI Taxonomy" id="4460"/>
    <lineage>
        <taxon>Eukaryota</taxon>
        <taxon>Viridiplantae</taxon>
        <taxon>Streptophyta</taxon>
        <taxon>Embryophyta</taxon>
        <taxon>Tracheophyta</taxon>
        <taxon>Spermatophyta</taxon>
        <taxon>Magnoliopsida</taxon>
        <taxon>Liliopsida</taxon>
        <taxon>Araceae</taxon>
        <taxon>Aroideae</taxon>
        <taxon>Colocasieae</taxon>
        <taxon>Colocasia</taxon>
    </lineage>
</organism>
<dbReference type="AlphaFoldDB" id="A0A843UQ04"/>
<reference evidence="2" key="1">
    <citation type="submission" date="2017-07" db="EMBL/GenBank/DDBJ databases">
        <title>Taro Niue Genome Assembly and Annotation.</title>
        <authorList>
            <person name="Atibalentja N."/>
            <person name="Keating K."/>
            <person name="Fields C.J."/>
        </authorList>
    </citation>
    <scope>NUCLEOTIDE SEQUENCE</scope>
    <source>
        <strain evidence="2">Niue_2</strain>
        <tissue evidence="2">Leaf</tissue>
    </source>
</reference>
<dbReference type="Proteomes" id="UP000652761">
    <property type="component" value="Unassembled WGS sequence"/>
</dbReference>
<sequence length="521" mass="57605">MGEGKVLRRMDRRDAFWFMGFLLRQLTEGYLAGGSLGRLPVLPCLDPRLKKTMLLRFLSSDLATGGLSNKTLQALEILEELGRRLGAAQTSESLKAAYCAVAAELTAAPLRSGSRADFFEAVNSIWNCRVADLERSEARGMMGEGLREWRRLMEEAVVSDAAREAVLRRDTRAEALEALKEYLKERGSSLLDPAFRAGGGESGIEGISRGTGERNSTREPGVSEETSDATGAPQMNLSRSNRPAAVTGAEGVPFLLETVELLTERKKRGMISGQMDTPGQDRILKELDCLSIPEINKAKEALKSTLAELQKAVEDPLPNALLRAAEVQKSMVVKSANSHDANKGQDQMDVCAPGPSIQMDAHATLTERVAAQGLNGISCPSKSRRSLIDHNPSSRTYEWDEDSIEVSSINSRDSLRREHLSTSRNQRASVLQTRELTKFVRRRKARRWSPQEEDALREGVKGVIECRAQDLRSGSVVKHFMYARFGRHQGKFFEVDLDAGWTYGCALHDAKLKAARSILFR</sequence>
<dbReference type="OrthoDB" id="664249at2759"/>
<keyword evidence="3" id="KW-1185">Reference proteome</keyword>
<feature type="region of interest" description="Disordered" evidence="1">
    <location>
        <begin position="194"/>
        <end position="244"/>
    </location>
</feature>
<evidence type="ECO:0000313" key="3">
    <source>
        <dbReference type="Proteomes" id="UP000652761"/>
    </source>
</evidence>